<proteinExistence type="inferred from homology"/>
<name>V8C5M8_9HELI</name>
<evidence type="ECO:0000313" key="3">
    <source>
        <dbReference type="EMBL" id="ETD22708.1"/>
    </source>
</evidence>
<dbReference type="PATRIC" id="fig|1357400.3.peg.2028"/>
<dbReference type="STRING" id="1357400.HMPREF2086_01507"/>
<reference evidence="3 4" key="1">
    <citation type="journal article" date="2014" name="Genome Announc.">
        <title>Draft genome sequences of six enterohepatic helicobacter species isolated from humans and one from rhesus macaques.</title>
        <authorList>
            <person name="Shen Z."/>
            <person name="Sheh A."/>
            <person name="Young S.K."/>
            <person name="Abouelliel A."/>
            <person name="Ward D.V."/>
            <person name="Earl A.M."/>
            <person name="Fox J.G."/>
        </authorList>
    </citation>
    <scope>NUCLEOTIDE SEQUENCE [LARGE SCALE GENOMIC DNA]</scope>
    <source>
        <strain evidence="3 4">MIT 99-5501</strain>
    </source>
</reference>
<keyword evidence="4" id="KW-1185">Reference proteome</keyword>
<dbReference type="PANTHER" id="PTHR37423:SF2">
    <property type="entry name" value="MEMBRANE-BOUND LYTIC MUREIN TRANSGLYCOSYLASE C"/>
    <property type="match status" value="1"/>
</dbReference>
<dbReference type="HOGENOM" id="CLU_036276_0_0_7"/>
<dbReference type="InterPro" id="IPR008258">
    <property type="entry name" value="Transglycosylase_SLT_dom_1"/>
</dbReference>
<gene>
    <name evidence="3" type="ORF">HMPREF2086_01507</name>
</gene>
<dbReference type="CDD" id="cd13401">
    <property type="entry name" value="Slt70-like"/>
    <property type="match status" value="1"/>
</dbReference>
<accession>V8C5M8</accession>
<dbReference type="SUPFAM" id="SSF53955">
    <property type="entry name" value="Lysozyme-like"/>
    <property type="match status" value="1"/>
</dbReference>
<comment type="caution">
    <text evidence="3">The sequence shown here is derived from an EMBL/GenBank/DDBJ whole genome shotgun (WGS) entry which is preliminary data.</text>
</comment>
<dbReference type="AlphaFoldDB" id="V8C5M8"/>
<evidence type="ECO:0000259" key="2">
    <source>
        <dbReference type="Pfam" id="PF01464"/>
    </source>
</evidence>
<dbReference type="Proteomes" id="UP000018731">
    <property type="component" value="Unassembled WGS sequence"/>
</dbReference>
<dbReference type="OrthoDB" id="5525175at2"/>
<dbReference type="InterPro" id="IPR023346">
    <property type="entry name" value="Lysozyme-like_dom_sf"/>
</dbReference>
<dbReference type="Pfam" id="PF01464">
    <property type="entry name" value="SLT"/>
    <property type="match status" value="1"/>
</dbReference>
<dbReference type="PANTHER" id="PTHR37423">
    <property type="entry name" value="SOLUBLE LYTIC MUREIN TRANSGLYCOSYLASE-RELATED"/>
    <property type="match status" value="1"/>
</dbReference>
<evidence type="ECO:0000256" key="1">
    <source>
        <dbReference type="ARBA" id="ARBA00007734"/>
    </source>
</evidence>
<dbReference type="EMBL" id="AZJI01000007">
    <property type="protein sequence ID" value="ETD22708.1"/>
    <property type="molecule type" value="Genomic_DNA"/>
</dbReference>
<feature type="domain" description="Transglycosylase SLT" evidence="2">
    <location>
        <begin position="383"/>
        <end position="489"/>
    </location>
</feature>
<dbReference type="eggNOG" id="COG0741">
    <property type="taxonomic scope" value="Bacteria"/>
</dbReference>
<dbReference type="RefSeq" id="WP_023928242.1">
    <property type="nucleotide sequence ID" value="NZ_KI669455.1"/>
</dbReference>
<sequence length="545" mass="62751">MRIFWVVFGVVFFGFCQVASCAPLLSLKELQTKPKGVARDFYIWEFITHKDTSLKDSLEAYKLVYNEIPKLKAALEKKGFHAQMPKNIACSKLAYENLKNKDAQCIAYALRLGAVPAMSQAQVDFFVSKLKATHPNIVQKIQILRSKDIKESMLNASTQIFAEVYNSLSYNQRAQIFGTPTKPESLKILANANRYSFNRILQNVILDGGFLEFKKSISKADLSGIKDANTLFLLGINEVRIGTKDKAMKYFALSRTNAADPFFRDRAIFWQYLLSDNVAFLNDLQASKYADIFSIYANQKLKTTPNYQVISHFENLSTTNPKLDIKDPFAWQILRDNMPKESSKLKAIAKDFSYELTIPHLAFVNNRINKYSINYFIMPYTENLKWRDNSQKAMALAVAKQESTFLPALVSRSYALGMMQIMPFNVEPFARKLKKTDITLESMFDPVIAYEFGRMYLDELNREFSHPLFSAYAYNGGPGFLRKTLSKKRLFIKSRKYEPWISLELLPVEETRFYGMRVLANYVIYQQILGVEVDIESLLKKTLRY</sequence>
<organism evidence="3 4">
    <name type="scientific">Helicobacter macacae MIT 99-5501</name>
    <dbReference type="NCBI Taxonomy" id="1357400"/>
    <lineage>
        <taxon>Bacteria</taxon>
        <taxon>Pseudomonadati</taxon>
        <taxon>Campylobacterota</taxon>
        <taxon>Epsilonproteobacteria</taxon>
        <taxon>Campylobacterales</taxon>
        <taxon>Helicobacteraceae</taxon>
        <taxon>Helicobacter</taxon>
    </lineage>
</organism>
<evidence type="ECO:0000313" key="4">
    <source>
        <dbReference type="Proteomes" id="UP000018731"/>
    </source>
</evidence>
<protein>
    <recommendedName>
        <fullName evidence="2">Transglycosylase SLT domain-containing protein</fullName>
    </recommendedName>
</protein>
<comment type="similarity">
    <text evidence="1">Belongs to the transglycosylase Slt family.</text>
</comment>
<dbReference type="Gene3D" id="1.10.530.10">
    <property type="match status" value="1"/>
</dbReference>